<dbReference type="Gene3D" id="3.30.420.100">
    <property type="match status" value="1"/>
</dbReference>
<organism evidence="8 9">
    <name type="scientific">Candidatus Shapirobacteria bacterium CG2_30_35_20</name>
    <dbReference type="NCBI Taxonomy" id="1805376"/>
    <lineage>
        <taxon>Bacteria</taxon>
        <taxon>Candidatus Shapironibacteriota</taxon>
    </lineage>
</organism>
<dbReference type="InterPro" id="IPR057268">
    <property type="entry name" value="Ribosomal_L18"/>
</dbReference>
<dbReference type="CDD" id="cd00432">
    <property type="entry name" value="Ribosomal_L18_L5e"/>
    <property type="match status" value="1"/>
</dbReference>
<dbReference type="GO" id="GO:0003735">
    <property type="term" value="F:structural constituent of ribosome"/>
    <property type="evidence" value="ECO:0007669"/>
    <property type="project" value="InterPro"/>
</dbReference>
<evidence type="ECO:0000256" key="3">
    <source>
        <dbReference type="ARBA" id="ARBA00022884"/>
    </source>
</evidence>
<evidence type="ECO:0000256" key="7">
    <source>
        <dbReference type="HAMAP-Rule" id="MF_01337"/>
    </source>
</evidence>
<accession>A0A1J5I1G2</accession>
<keyword evidence="5 7" id="KW-0687">Ribonucleoprotein</keyword>
<name>A0A1J5I1G2_9BACT</name>
<comment type="function">
    <text evidence="7">This is one of the proteins that bind and probably mediate the attachment of the 5S RNA into the large ribosomal subunit, where it forms part of the central protuberance.</text>
</comment>
<dbReference type="NCBIfam" id="TIGR00060">
    <property type="entry name" value="L18_bact"/>
    <property type="match status" value="1"/>
</dbReference>
<evidence type="ECO:0000256" key="1">
    <source>
        <dbReference type="ARBA" id="ARBA00007116"/>
    </source>
</evidence>
<protein>
    <recommendedName>
        <fullName evidence="6 7">Large ribosomal subunit protein uL18</fullName>
    </recommendedName>
</protein>
<dbReference type="Pfam" id="PF00861">
    <property type="entry name" value="Ribosomal_L18p"/>
    <property type="match status" value="1"/>
</dbReference>
<dbReference type="GO" id="GO:0006412">
    <property type="term" value="P:translation"/>
    <property type="evidence" value="ECO:0007669"/>
    <property type="project" value="UniProtKB-UniRule"/>
</dbReference>
<dbReference type="STRING" id="1805376.AUK05_02385"/>
<dbReference type="FunFam" id="3.30.420.100:FF:000001">
    <property type="entry name" value="50S ribosomal protein L18"/>
    <property type="match status" value="1"/>
</dbReference>
<dbReference type="HAMAP" id="MF_01337_B">
    <property type="entry name" value="Ribosomal_uL18_B"/>
    <property type="match status" value="1"/>
</dbReference>
<comment type="similarity">
    <text evidence="1 7">Belongs to the universal ribosomal protein uL18 family.</text>
</comment>
<dbReference type="SUPFAM" id="SSF53137">
    <property type="entry name" value="Translational machinery components"/>
    <property type="match status" value="1"/>
</dbReference>
<comment type="caution">
    <text evidence="8">The sequence shown here is derived from an EMBL/GenBank/DDBJ whole genome shotgun (WGS) entry which is preliminary data.</text>
</comment>
<dbReference type="InterPro" id="IPR004389">
    <property type="entry name" value="Ribosomal_uL18_bac-type"/>
</dbReference>
<evidence type="ECO:0000313" key="8">
    <source>
        <dbReference type="EMBL" id="OIP86943.1"/>
    </source>
</evidence>
<evidence type="ECO:0000256" key="4">
    <source>
        <dbReference type="ARBA" id="ARBA00022980"/>
    </source>
</evidence>
<dbReference type="PANTHER" id="PTHR12899">
    <property type="entry name" value="39S RIBOSOMAL PROTEIN L18, MITOCHONDRIAL"/>
    <property type="match status" value="1"/>
</dbReference>
<dbReference type="InterPro" id="IPR005484">
    <property type="entry name" value="Ribosomal_uL18_bac/plant/anim"/>
</dbReference>
<dbReference type="GO" id="GO:1990904">
    <property type="term" value="C:ribonucleoprotein complex"/>
    <property type="evidence" value="ECO:0007669"/>
    <property type="project" value="UniProtKB-KW"/>
</dbReference>
<dbReference type="GO" id="GO:0008097">
    <property type="term" value="F:5S rRNA binding"/>
    <property type="evidence" value="ECO:0007669"/>
    <property type="project" value="TreeGrafter"/>
</dbReference>
<evidence type="ECO:0000256" key="6">
    <source>
        <dbReference type="ARBA" id="ARBA00035197"/>
    </source>
</evidence>
<evidence type="ECO:0000313" key="9">
    <source>
        <dbReference type="Proteomes" id="UP000182344"/>
    </source>
</evidence>
<proteinExistence type="inferred from homology"/>
<evidence type="ECO:0000256" key="5">
    <source>
        <dbReference type="ARBA" id="ARBA00023274"/>
    </source>
</evidence>
<dbReference type="PANTHER" id="PTHR12899:SF3">
    <property type="entry name" value="LARGE RIBOSOMAL SUBUNIT PROTEIN UL18M"/>
    <property type="match status" value="1"/>
</dbReference>
<sequence length="115" mass="12877">MSIIHNTKLRRQVRVRSKISQNLGVPRLTVFRSNCHIWVQIIDDKHGKTLVSTSTKTLKLTKGTKTEQAAVVGTAIAKLAITKKLAHIRFDRGSYRYHGRVKALANAAREGGLKF</sequence>
<gene>
    <name evidence="7" type="primary">rplR</name>
    <name evidence="8" type="ORF">AUK05_02385</name>
</gene>
<dbReference type="AlphaFoldDB" id="A0A1J5I1G2"/>
<keyword evidence="4 7" id="KW-0689">Ribosomal protein</keyword>
<comment type="subunit">
    <text evidence="7">Part of the 50S ribosomal subunit; part of the 5S rRNA/L5/L18/L25 subcomplex. Contacts the 5S and 23S rRNAs.</text>
</comment>
<reference evidence="8 9" key="1">
    <citation type="journal article" date="2016" name="Environ. Microbiol.">
        <title>Genomic resolution of a cold subsurface aquifer community provides metabolic insights for novel microbes adapted to high CO concentrations.</title>
        <authorList>
            <person name="Probst A.J."/>
            <person name="Castelle C.J."/>
            <person name="Singh A."/>
            <person name="Brown C.T."/>
            <person name="Anantharaman K."/>
            <person name="Sharon I."/>
            <person name="Hug L.A."/>
            <person name="Burstein D."/>
            <person name="Emerson J.B."/>
            <person name="Thomas B.C."/>
            <person name="Banfield J.F."/>
        </authorList>
    </citation>
    <scope>NUCLEOTIDE SEQUENCE [LARGE SCALE GENOMIC DNA]</scope>
    <source>
        <strain evidence="8">CG2_30_35_20</strain>
    </source>
</reference>
<evidence type="ECO:0000256" key="2">
    <source>
        <dbReference type="ARBA" id="ARBA00022730"/>
    </source>
</evidence>
<keyword evidence="3 7" id="KW-0694">RNA-binding</keyword>
<dbReference type="GO" id="GO:0005840">
    <property type="term" value="C:ribosome"/>
    <property type="evidence" value="ECO:0007669"/>
    <property type="project" value="UniProtKB-KW"/>
</dbReference>
<dbReference type="Proteomes" id="UP000182344">
    <property type="component" value="Unassembled WGS sequence"/>
</dbReference>
<dbReference type="EMBL" id="MNZO01000035">
    <property type="protein sequence ID" value="OIP86943.1"/>
    <property type="molecule type" value="Genomic_DNA"/>
</dbReference>
<keyword evidence="2 7" id="KW-0699">rRNA-binding</keyword>
<dbReference type="GO" id="GO:0005737">
    <property type="term" value="C:cytoplasm"/>
    <property type="evidence" value="ECO:0007669"/>
    <property type="project" value="UniProtKB-ARBA"/>
</dbReference>